<evidence type="ECO:0000256" key="1">
    <source>
        <dbReference type="ARBA" id="ARBA00006432"/>
    </source>
</evidence>
<evidence type="ECO:0000259" key="6">
    <source>
        <dbReference type="Pfam" id="PF00501"/>
    </source>
</evidence>
<evidence type="ECO:0000313" key="8">
    <source>
        <dbReference type="Proteomes" id="UP000602395"/>
    </source>
</evidence>
<comment type="caution">
    <text evidence="7">The sequence shown here is derived from an EMBL/GenBank/DDBJ whole genome shotgun (WGS) entry which is preliminary data.</text>
</comment>
<reference evidence="7 8" key="1">
    <citation type="submission" date="2020-09" db="EMBL/GenBank/DDBJ databases">
        <title>Novel species in genus Gordonia.</title>
        <authorList>
            <person name="Zhang G."/>
        </authorList>
    </citation>
    <scope>NUCLEOTIDE SEQUENCE [LARGE SCALE GENOMIC DNA]</scope>
    <source>
        <strain evidence="7 8">ON-33</strain>
    </source>
</reference>
<dbReference type="PROSITE" id="PS00455">
    <property type="entry name" value="AMP_BINDING"/>
    <property type="match status" value="1"/>
</dbReference>
<evidence type="ECO:0000256" key="5">
    <source>
        <dbReference type="ARBA" id="ARBA00032875"/>
    </source>
</evidence>
<dbReference type="PANTHER" id="PTHR43272">
    <property type="entry name" value="LONG-CHAIN-FATTY-ACID--COA LIGASE"/>
    <property type="match status" value="1"/>
</dbReference>
<dbReference type="EMBL" id="JACWMS010000001">
    <property type="protein sequence ID" value="MBD1318131.1"/>
    <property type="molecule type" value="Genomic_DNA"/>
</dbReference>
<dbReference type="PANTHER" id="PTHR43272:SF32">
    <property type="entry name" value="AMP-DEPENDENT SYNTHETASE_LIGASE DOMAIN-CONTAINING PROTEIN"/>
    <property type="match status" value="1"/>
</dbReference>
<evidence type="ECO:0000256" key="4">
    <source>
        <dbReference type="ARBA" id="ARBA00023098"/>
    </source>
</evidence>
<dbReference type="InterPro" id="IPR020845">
    <property type="entry name" value="AMP-binding_CS"/>
</dbReference>
<dbReference type="Pfam" id="PF00501">
    <property type="entry name" value="AMP-binding"/>
    <property type="match status" value="1"/>
</dbReference>
<dbReference type="Pfam" id="PF23562">
    <property type="entry name" value="AMP-binding_C_3"/>
    <property type="match status" value="1"/>
</dbReference>
<keyword evidence="8" id="KW-1185">Reference proteome</keyword>
<keyword evidence="4" id="KW-0443">Lipid metabolism</keyword>
<gene>
    <name evidence="7" type="ORF">IDF66_00910</name>
</gene>
<dbReference type="InterPro" id="IPR000873">
    <property type="entry name" value="AMP-dep_synth/lig_dom"/>
</dbReference>
<organism evidence="7 8">
    <name type="scientific">Gordonia hankookensis</name>
    <dbReference type="NCBI Taxonomy" id="589403"/>
    <lineage>
        <taxon>Bacteria</taxon>
        <taxon>Bacillati</taxon>
        <taxon>Actinomycetota</taxon>
        <taxon>Actinomycetes</taxon>
        <taxon>Mycobacteriales</taxon>
        <taxon>Gordoniaceae</taxon>
        <taxon>Gordonia</taxon>
    </lineage>
</organism>
<feature type="domain" description="AMP-dependent synthetase/ligase" evidence="6">
    <location>
        <begin position="26"/>
        <end position="427"/>
    </location>
</feature>
<dbReference type="RefSeq" id="WP_190265434.1">
    <property type="nucleotide sequence ID" value="NZ_BAABAD010000003.1"/>
</dbReference>
<name>A0ABR7W5M0_9ACTN</name>
<dbReference type="CDD" id="cd05907">
    <property type="entry name" value="VL_LC_FACS_like"/>
    <property type="match status" value="1"/>
</dbReference>
<evidence type="ECO:0000313" key="7">
    <source>
        <dbReference type="EMBL" id="MBD1318131.1"/>
    </source>
</evidence>
<comment type="similarity">
    <text evidence="1">Belongs to the ATP-dependent AMP-binding enzyme family.</text>
</comment>
<protein>
    <recommendedName>
        <fullName evidence="5">Acyl-CoA synthetase</fullName>
    </recommendedName>
</protein>
<keyword evidence="3" id="KW-0276">Fatty acid metabolism</keyword>
<evidence type="ECO:0000256" key="2">
    <source>
        <dbReference type="ARBA" id="ARBA00022598"/>
    </source>
</evidence>
<evidence type="ECO:0000256" key="3">
    <source>
        <dbReference type="ARBA" id="ARBA00022832"/>
    </source>
</evidence>
<keyword evidence="2 7" id="KW-0436">Ligase</keyword>
<dbReference type="Proteomes" id="UP000602395">
    <property type="component" value="Unassembled WGS sequence"/>
</dbReference>
<dbReference type="Gene3D" id="3.40.50.12780">
    <property type="entry name" value="N-terminal domain of ligase-like"/>
    <property type="match status" value="1"/>
</dbReference>
<accession>A0ABR7W5M0</accession>
<dbReference type="GO" id="GO:0016874">
    <property type="term" value="F:ligase activity"/>
    <property type="evidence" value="ECO:0007669"/>
    <property type="project" value="UniProtKB-KW"/>
</dbReference>
<sequence length="600" mass="63634">MSEFSVPARFSVPENADCTDIIFGIAEREPDKTVFRRKEGPQWVPVRAGDAATQITALAKGLIAEGIGPGDRVAILSRTRPEWTLIDFAIWSAGAVPVPIYDSSSGPQIEWIMRDSGAVAIVLEDAGHRAIFDGIENLPGVKVFQIDGADGETGAIAALEAAGADLHDDEVTKRRATVAAADPATLIYTSGTTGRPKGCMLSHSNLLSETYGVLEGNMRTLLGPDKRLLMFLPMAHVLARAINLVALEAGVEIGYTSDIPNLVPEFAVFKPSLILSVPRVFEKVYNSARQKAHDEGKGRIFDAAADAAVEYSQALERGGPGLVLKAKHAVFDKLVYGKLRAALGGECELAISGGAPLGARLGHFFSGIGIPVYEGYGLTETTAAFSVNTPGQVRVGTVGKPLAGNSVRIAEDGEVMLKGGVVFGGYWQNPDATASAIEDGWFHTGDLGNVDGDGFLTITGRKKELIVTAGGKNVSPAGLEDVIRSSALVSQALVIGDAKPFIAALITIDPEAFPAWKDRHHKPASASVADLAGDDDLRAEVQAAVDDANKTVSHAEAIKKFRILPDDFTEETGEMTPTLKVKRNVVVQKFADDIDAIYTR</sequence>
<proteinExistence type="inferred from homology"/>
<dbReference type="InterPro" id="IPR042099">
    <property type="entry name" value="ANL_N_sf"/>
</dbReference>
<dbReference type="SUPFAM" id="SSF56801">
    <property type="entry name" value="Acetyl-CoA synthetase-like"/>
    <property type="match status" value="1"/>
</dbReference>